<dbReference type="InterPro" id="IPR002035">
    <property type="entry name" value="VWF_A"/>
</dbReference>
<dbReference type="FunFam" id="3.30.450.20:FF:000024">
    <property type="entry name" value="VWFA and cache domain-containing protein 1"/>
    <property type="match status" value="1"/>
</dbReference>
<keyword evidence="5" id="KW-1185">Reference proteome</keyword>
<dbReference type="GO" id="GO:0005245">
    <property type="term" value="F:voltage-gated calcium channel activity"/>
    <property type="evidence" value="ECO:0007669"/>
    <property type="project" value="TreeGrafter"/>
</dbReference>
<sequence>MTLITKGSAVNLLDPQKLSQQLTNLAIEGLGTDNLQATFDKLQSTERPVDSKSIVRTLASSISQKFTEAFLITQKLKAAVERFWGTPPSTKPTECCNVKYSGGIEYDSRFRSKVDFKNICVKISASNPSNPTHVADNVVNEMKAIFQDNPTIKWQYFASEQGIFTNFPAFDDDAGCRSYDHRFRPFYVETATPEPKDVVLVIDHSGSMRGESLRVAKEAAKTVLRTMNPRDRIGVVKFNNLASTPREYNGDGRGCYSEILSDATPINIKYLESYIDLITAQGGTHYANAFTRAFDLLKGTPVERGSTRKRVILFLTDGEPGDDEKTILQTINIKNGELQNSVVILTYGMLQNLPILKDIARQRGHGRHIYVRSKHKQLTHCYGNLLRFLLIKHRLLTSITLPCYHRGQFIGVVGTDISMADLLSDVTYFQKGQSSYAWMADSTGRTIMHPLLPAPSNAYEDPIFMDITALETEPSFHDVFQSIKVGGSGQKSFKSNRYLAKGRQVSEGVTVLWLQSTYFWTPVTKTNFTVGIVVADGEKERMLSSLTIPPDFKFLYHRLDLMRPDKPCFHFSRYASKDASVVKFGLEAFTEPYQYFGLEETISRVRAYSSFLTNLGAANPGFKPGVRDTVIASSSLDNIWFREKTAYSKYLVWRYFGSANGVFRITPGIIISKGYDPTKRPWYHAAVSNTGLVAISTPYIDAFGTGTVITASHTLYHGEASRQHTTKDQIIGVLGADFPLSYFQKLLTDTYPKCKEIHYECFVLDGAGFLIMHKDFLSPDITKKDLEYVHISAKERDIANDLIGKGHLKRKQCRNLEKIKVENFYQLDIPFDGVNTLATGSTCKQYQISRMTTTNAFIGIKKYSSFCKSQYCAACNTANRACIKGVSDFTCQCPCVSKLDFHFCRNEFPSSNISICPVPAPVVSSEKVKDPPLRGLQKCYDPKCEQKVNSDSCEGVVGCYWCVRDKYDAPLKNKYCADINSCYGGKEGTRAPGSDGIPLDTESYDNGNKDGHRLSGGGIAGIVVGCTVLAIFIVIIILMRKKRTAPRQSNSPVTQPAAVPQPSSMSLSNVTMQPTNSTESWESD</sequence>
<dbReference type="InterPro" id="IPR029151">
    <property type="entry name" value="Sensor-like_sf"/>
</dbReference>
<accession>A0AAD9Q409</accession>
<dbReference type="InterPro" id="IPR051173">
    <property type="entry name" value="Ca_channel_alpha-2/delta"/>
</dbReference>
<proteinExistence type="predicted"/>
<feature type="region of interest" description="Disordered" evidence="1">
    <location>
        <begin position="1045"/>
        <end position="1084"/>
    </location>
</feature>
<evidence type="ECO:0000256" key="1">
    <source>
        <dbReference type="SAM" id="MobiDB-lite"/>
    </source>
</evidence>
<keyword evidence="2" id="KW-0812">Transmembrane</keyword>
<feature type="domain" description="VWFA" evidence="3">
    <location>
        <begin position="197"/>
        <end position="389"/>
    </location>
</feature>
<evidence type="ECO:0000259" key="3">
    <source>
        <dbReference type="PROSITE" id="PS50234"/>
    </source>
</evidence>
<keyword evidence="2" id="KW-1133">Transmembrane helix</keyword>
<name>A0AAD9Q409_ACRCE</name>
<dbReference type="CDD" id="cd12913">
    <property type="entry name" value="PDC1_MCP_like"/>
    <property type="match status" value="1"/>
</dbReference>
<dbReference type="InterPro" id="IPR036465">
    <property type="entry name" value="vWFA_dom_sf"/>
</dbReference>
<dbReference type="Pfam" id="PF13519">
    <property type="entry name" value="VWA_2"/>
    <property type="match status" value="1"/>
</dbReference>
<dbReference type="Gene3D" id="3.30.450.20">
    <property type="entry name" value="PAS domain"/>
    <property type="match status" value="2"/>
</dbReference>
<protein>
    <submittedName>
        <fullName evidence="4">VWFA and cache domain-containing protein 1</fullName>
    </submittedName>
</protein>
<comment type="caution">
    <text evidence="4">The sequence shown here is derived from an EMBL/GenBank/DDBJ whole genome shotgun (WGS) entry which is preliminary data.</text>
</comment>
<organism evidence="4 5">
    <name type="scientific">Acropora cervicornis</name>
    <name type="common">Staghorn coral</name>
    <dbReference type="NCBI Taxonomy" id="6130"/>
    <lineage>
        <taxon>Eukaryota</taxon>
        <taxon>Metazoa</taxon>
        <taxon>Cnidaria</taxon>
        <taxon>Anthozoa</taxon>
        <taxon>Hexacorallia</taxon>
        <taxon>Scleractinia</taxon>
        <taxon>Astrocoeniina</taxon>
        <taxon>Acroporidae</taxon>
        <taxon>Acropora</taxon>
    </lineage>
</organism>
<feature type="transmembrane region" description="Helical" evidence="2">
    <location>
        <begin position="1018"/>
        <end position="1039"/>
    </location>
</feature>
<dbReference type="PROSITE" id="PS50234">
    <property type="entry name" value="VWFA"/>
    <property type="match status" value="1"/>
</dbReference>
<evidence type="ECO:0000256" key="2">
    <source>
        <dbReference type="SAM" id="Phobius"/>
    </source>
</evidence>
<evidence type="ECO:0000313" key="5">
    <source>
        <dbReference type="Proteomes" id="UP001249851"/>
    </source>
</evidence>
<dbReference type="AlphaFoldDB" id="A0AAD9Q409"/>
<dbReference type="PANTHER" id="PTHR10166">
    <property type="entry name" value="VOLTAGE-DEPENDENT CALCIUM CHANNEL SUBUNIT ALPHA-2/DELTA-RELATED"/>
    <property type="match status" value="1"/>
</dbReference>
<reference evidence="4" key="2">
    <citation type="journal article" date="2023" name="Science">
        <title>Genomic signatures of disease resistance in endangered staghorn corals.</title>
        <authorList>
            <person name="Vollmer S.V."/>
            <person name="Selwyn J.D."/>
            <person name="Despard B.A."/>
            <person name="Roesel C.L."/>
        </authorList>
    </citation>
    <scope>NUCLEOTIDE SEQUENCE</scope>
    <source>
        <strain evidence="4">K2</strain>
    </source>
</reference>
<feature type="compositionally biased region" description="Polar residues" evidence="1">
    <location>
        <begin position="1061"/>
        <end position="1084"/>
    </location>
</feature>
<evidence type="ECO:0000313" key="4">
    <source>
        <dbReference type="EMBL" id="KAK2553941.1"/>
    </source>
</evidence>
<dbReference type="SUPFAM" id="SSF103190">
    <property type="entry name" value="Sensory domain-like"/>
    <property type="match status" value="1"/>
</dbReference>
<keyword evidence="2" id="KW-0472">Membrane</keyword>
<dbReference type="GO" id="GO:0005891">
    <property type="term" value="C:voltage-gated calcium channel complex"/>
    <property type="evidence" value="ECO:0007669"/>
    <property type="project" value="TreeGrafter"/>
</dbReference>
<dbReference type="Gene3D" id="3.40.50.410">
    <property type="entry name" value="von Willebrand factor, type A domain"/>
    <property type="match status" value="1"/>
</dbReference>
<dbReference type="SUPFAM" id="SSF53300">
    <property type="entry name" value="vWA-like"/>
    <property type="match status" value="1"/>
</dbReference>
<dbReference type="Pfam" id="PF22673">
    <property type="entry name" value="MCP-like_PDC_1"/>
    <property type="match status" value="1"/>
</dbReference>
<dbReference type="EMBL" id="JARQWQ010000073">
    <property type="protein sequence ID" value="KAK2553941.1"/>
    <property type="molecule type" value="Genomic_DNA"/>
</dbReference>
<reference evidence="4" key="1">
    <citation type="journal article" date="2023" name="G3 (Bethesda)">
        <title>Whole genome assembly and annotation of the endangered Caribbean coral Acropora cervicornis.</title>
        <authorList>
            <person name="Selwyn J.D."/>
            <person name="Vollmer S.V."/>
        </authorList>
    </citation>
    <scope>NUCLEOTIDE SEQUENCE</scope>
    <source>
        <strain evidence="4">K2</strain>
    </source>
</reference>
<dbReference type="Proteomes" id="UP001249851">
    <property type="component" value="Unassembled WGS sequence"/>
</dbReference>
<dbReference type="PANTHER" id="PTHR10166:SF66">
    <property type="entry name" value="VWFA AND CACHE DOMAIN-CONTAINING PROTEIN CG16868"/>
    <property type="match status" value="1"/>
</dbReference>
<dbReference type="SMART" id="SM00327">
    <property type="entry name" value="VWA"/>
    <property type="match status" value="1"/>
</dbReference>
<gene>
    <name evidence="4" type="ORF">P5673_024644</name>
</gene>